<reference evidence="4" key="1">
    <citation type="submission" date="2020-06" db="EMBL/GenBank/DDBJ databases">
        <title>WGS assembly of Ceratodon purpureus strain R40.</title>
        <authorList>
            <person name="Carey S.B."/>
            <person name="Jenkins J."/>
            <person name="Shu S."/>
            <person name="Lovell J.T."/>
            <person name="Sreedasyam A."/>
            <person name="Maumus F."/>
            <person name="Tiley G.P."/>
            <person name="Fernandez-Pozo N."/>
            <person name="Barry K."/>
            <person name="Chen C."/>
            <person name="Wang M."/>
            <person name="Lipzen A."/>
            <person name="Daum C."/>
            <person name="Saski C.A."/>
            <person name="Payton A.C."/>
            <person name="Mcbreen J.C."/>
            <person name="Conrad R.E."/>
            <person name="Kollar L.M."/>
            <person name="Olsson S."/>
            <person name="Huttunen S."/>
            <person name="Landis J.B."/>
            <person name="Wickett N.J."/>
            <person name="Johnson M.G."/>
            <person name="Rensing S.A."/>
            <person name="Grimwood J."/>
            <person name="Schmutz J."/>
            <person name="Mcdaniel S.F."/>
        </authorList>
    </citation>
    <scope>NUCLEOTIDE SEQUENCE</scope>
    <source>
        <strain evidence="4">R40</strain>
    </source>
</reference>
<gene>
    <name evidence="4" type="ORF">KC19_5G117600</name>
</gene>
<evidence type="ECO:0000313" key="4">
    <source>
        <dbReference type="EMBL" id="KAG0576915.1"/>
    </source>
</evidence>
<feature type="domain" description="DNA ligase ATP-dependent N-terminal" evidence="3">
    <location>
        <begin position="10"/>
        <end position="87"/>
    </location>
</feature>
<dbReference type="GO" id="GO:0006310">
    <property type="term" value="P:DNA recombination"/>
    <property type="evidence" value="ECO:0007669"/>
    <property type="project" value="InterPro"/>
</dbReference>
<proteinExistence type="predicted"/>
<accession>A0A8T0I1X2</accession>
<dbReference type="InterPro" id="IPR029710">
    <property type="entry name" value="LIG4"/>
</dbReference>
<evidence type="ECO:0000256" key="1">
    <source>
        <dbReference type="ARBA" id="ARBA00022598"/>
    </source>
</evidence>
<feature type="region of interest" description="Disordered" evidence="2">
    <location>
        <begin position="177"/>
        <end position="209"/>
    </location>
</feature>
<protein>
    <recommendedName>
        <fullName evidence="3">DNA ligase ATP-dependent N-terminal domain-containing protein</fullName>
    </recommendedName>
</protein>
<sequence length="227" mass="24447">MGNLEVTWARVCNALEGMSTTTAPKRRRDKILGSLIADARACGDPFSVLRILVPERDKDRAHFQLKETTLAKCLMQALELAPDSRDGLRLQKWKTSAGSLSGEFCLLACQSGPNLSLSSLGGQLSHHGGGRSETMSGQTYSGMDPPAAPWMRPLTSRLDLTQVVGRQSAMNLQHLMSTDSKSGITNSASANSSNSQEHDVHAYSPSSQNLISRDIASPEWMLGSMGS</sequence>
<dbReference type="PANTHER" id="PTHR45997:SF1">
    <property type="entry name" value="DNA LIGASE 4"/>
    <property type="match status" value="1"/>
</dbReference>
<name>A0A8T0I1X2_CERPU</name>
<dbReference type="EMBL" id="CM026425">
    <property type="protein sequence ID" value="KAG0576915.1"/>
    <property type="molecule type" value="Genomic_DNA"/>
</dbReference>
<keyword evidence="1" id="KW-0436">Ligase</keyword>
<dbReference type="GO" id="GO:0032807">
    <property type="term" value="C:DNA ligase IV complex"/>
    <property type="evidence" value="ECO:0007669"/>
    <property type="project" value="TreeGrafter"/>
</dbReference>
<organism evidence="4 5">
    <name type="scientific">Ceratodon purpureus</name>
    <name type="common">Fire moss</name>
    <name type="synonym">Dicranum purpureum</name>
    <dbReference type="NCBI Taxonomy" id="3225"/>
    <lineage>
        <taxon>Eukaryota</taxon>
        <taxon>Viridiplantae</taxon>
        <taxon>Streptophyta</taxon>
        <taxon>Embryophyta</taxon>
        <taxon>Bryophyta</taxon>
        <taxon>Bryophytina</taxon>
        <taxon>Bryopsida</taxon>
        <taxon>Dicranidae</taxon>
        <taxon>Pseudoditrichales</taxon>
        <taxon>Ditrichaceae</taxon>
        <taxon>Ceratodon</taxon>
    </lineage>
</organism>
<dbReference type="GO" id="GO:0006303">
    <property type="term" value="P:double-strand break repair via nonhomologous end joining"/>
    <property type="evidence" value="ECO:0007669"/>
    <property type="project" value="TreeGrafter"/>
</dbReference>
<dbReference type="GO" id="GO:0005524">
    <property type="term" value="F:ATP binding"/>
    <property type="evidence" value="ECO:0007669"/>
    <property type="project" value="InterPro"/>
</dbReference>
<dbReference type="Pfam" id="PF04675">
    <property type="entry name" value="DNA_ligase_A_N"/>
    <property type="match status" value="1"/>
</dbReference>
<dbReference type="GO" id="GO:0003910">
    <property type="term" value="F:DNA ligase (ATP) activity"/>
    <property type="evidence" value="ECO:0007669"/>
    <property type="project" value="InterPro"/>
</dbReference>
<evidence type="ECO:0000259" key="3">
    <source>
        <dbReference type="Pfam" id="PF04675"/>
    </source>
</evidence>
<dbReference type="AlphaFoldDB" id="A0A8T0I1X2"/>
<keyword evidence="5" id="KW-1185">Reference proteome</keyword>
<evidence type="ECO:0000256" key="2">
    <source>
        <dbReference type="SAM" id="MobiDB-lite"/>
    </source>
</evidence>
<dbReference type="Proteomes" id="UP000822688">
    <property type="component" value="Chromosome 5"/>
</dbReference>
<dbReference type="GO" id="GO:0006297">
    <property type="term" value="P:nucleotide-excision repair, DNA gap filling"/>
    <property type="evidence" value="ECO:0007669"/>
    <property type="project" value="TreeGrafter"/>
</dbReference>
<dbReference type="GO" id="GO:0003677">
    <property type="term" value="F:DNA binding"/>
    <property type="evidence" value="ECO:0007669"/>
    <property type="project" value="InterPro"/>
</dbReference>
<dbReference type="InterPro" id="IPR036599">
    <property type="entry name" value="DNA_ligase_N_sf"/>
</dbReference>
<dbReference type="Gene3D" id="1.10.3260.10">
    <property type="entry name" value="DNA ligase, ATP-dependent, N-terminal domain"/>
    <property type="match status" value="1"/>
</dbReference>
<dbReference type="PANTHER" id="PTHR45997">
    <property type="entry name" value="DNA LIGASE 4"/>
    <property type="match status" value="1"/>
</dbReference>
<evidence type="ECO:0000313" key="5">
    <source>
        <dbReference type="Proteomes" id="UP000822688"/>
    </source>
</evidence>
<dbReference type="InterPro" id="IPR012308">
    <property type="entry name" value="DNA_ligase_ATP-dep_N"/>
</dbReference>
<feature type="compositionally biased region" description="Low complexity" evidence="2">
    <location>
        <begin position="186"/>
        <end position="195"/>
    </location>
</feature>
<comment type="caution">
    <text evidence="4">The sequence shown here is derived from an EMBL/GenBank/DDBJ whole genome shotgun (WGS) entry which is preliminary data.</text>
</comment>